<dbReference type="SMART" id="SM00409">
    <property type="entry name" value="IG"/>
    <property type="match status" value="1"/>
</dbReference>
<evidence type="ECO:0000256" key="2">
    <source>
        <dbReference type="ARBA" id="ARBA00022692"/>
    </source>
</evidence>
<dbReference type="InterPro" id="IPR013106">
    <property type="entry name" value="Ig_V-set"/>
</dbReference>
<dbReference type="PROSITE" id="PS50835">
    <property type="entry name" value="IG_LIKE"/>
    <property type="match status" value="1"/>
</dbReference>
<evidence type="ECO:0000313" key="8">
    <source>
        <dbReference type="Ensembl" id="ENSPCEP00000014087.1"/>
    </source>
</evidence>
<dbReference type="PANTHER" id="PTHR24100">
    <property type="entry name" value="BUTYROPHILIN"/>
    <property type="match status" value="1"/>
</dbReference>
<evidence type="ECO:0000256" key="1">
    <source>
        <dbReference type="ARBA" id="ARBA00004370"/>
    </source>
</evidence>
<dbReference type="SMART" id="SM00408">
    <property type="entry name" value="IGc2"/>
    <property type="match status" value="1"/>
</dbReference>
<reference evidence="8" key="1">
    <citation type="submission" date="2025-08" db="UniProtKB">
        <authorList>
            <consortium name="Ensembl"/>
        </authorList>
    </citation>
    <scope>IDENTIFICATION</scope>
</reference>
<keyword evidence="3" id="KW-1133">Transmembrane helix</keyword>
<dbReference type="InterPro" id="IPR003598">
    <property type="entry name" value="Ig_sub2"/>
</dbReference>
<dbReference type="FunFam" id="2.60.40.10:FF:000183">
    <property type="entry name" value="Myelin-oligodendrocyte glycoprotein"/>
    <property type="match status" value="1"/>
</dbReference>
<sequence length="197" mass="22432">ILFYFFPGSFPAQFTVIGPRNPLTAVVGQDVVLSCHLSPRMSATNMEVRWFRSEPLSFVHLYHGGKDQYEGQIPEYRGRTELLKAELTDGNVDLRILNIRPSDEGQYHCLVEDGSFYDETILELRLRGKDLSTNWAPQMPCSNSRMWGYGGAAFLLVHCCLFLRDVAKIRCTFFFPETVIKMARGSYVFPSPGFSRS</sequence>
<proteinExistence type="predicted"/>
<keyword evidence="2" id="KW-0812">Transmembrane</keyword>
<evidence type="ECO:0000259" key="7">
    <source>
        <dbReference type="PROSITE" id="PS50835"/>
    </source>
</evidence>
<dbReference type="GO" id="GO:0009897">
    <property type="term" value="C:external side of plasma membrane"/>
    <property type="evidence" value="ECO:0007669"/>
    <property type="project" value="TreeGrafter"/>
</dbReference>
<dbReference type="InterPro" id="IPR007110">
    <property type="entry name" value="Ig-like_dom"/>
</dbReference>
<dbReference type="InterPro" id="IPR050504">
    <property type="entry name" value="IgSF_BTN/MOG"/>
</dbReference>
<name>A0A8C8S526_9SAUR</name>
<dbReference type="GO" id="GO:0050852">
    <property type="term" value="P:T cell receptor signaling pathway"/>
    <property type="evidence" value="ECO:0007669"/>
    <property type="project" value="TreeGrafter"/>
</dbReference>
<dbReference type="CDD" id="cd05713">
    <property type="entry name" value="IgV_MOG_like"/>
    <property type="match status" value="1"/>
</dbReference>
<reference evidence="8" key="2">
    <citation type="submission" date="2025-09" db="UniProtKB">
        <authorList>
            <consortium name="Ensembl"/>
        </authorList>
    </citation>
    <scope>IDENTIFICATION</scope>
</reference>
<evidence type="ECO:0000256" key="4">
    <source>
        <dbReference type="ARBA" id="ARBA00023136"/>
    </source>
</evidence>
<dbReference type="Proteomes" id="UP000694393">
    <property type="component" value="Unplaced"/>
</dbReference>
<dbReference type="AlphaFoldDB" id="A0A8C8S526"/>
<comment type="subcellular location">
    <subcellularLocation>
        <location evidence="1">Membrane</location>
    </subcellularLocation>
</comment>
<keyword evidence="9" id="KW-1185">Reference proteome</keyword>
<accession>A0A8C8S526</accession>
<organism evidence="8 9">
    <name type="scientific">Pelusios castaneus</name>
    <name type="common">West African mud turtle</name>
    <dbReference type="NCBI Taxonomy" id="367368"/>
    <lineage>
        <taxon>Eukaryota</taxon>
        <taxon>Metazoa</taxon>
        <taxon>Chordata</taxon>
        <taxon>Craniata</taxon>
        <taxon>Vertebrata</taxon>
        <taxon>Euteleostomi</taxon>
        <taxon>Archelosauria</taxon>
        <taxon>Testudinata</taxon>
        <taxon>Testudines</taxon>
        <taxon>Pleurodira</taxon>
        <taxon>Pelomedusidae</taxon>
        <taxon>Pelusios</taxon>
    </lineage>
</organism>
<keyword evidence="4" id="KW-0472">Membrane</keyword>
<dbReference type="Ensembl" id="ENSPCET00000014608.1">
    <property type="protein sequence ID" value="ENSPCEP00000014087.1"/>
    <property type="gene ID" value="ENSPCEG00000011188.1"/>
</dbReference>
<dbReference type="GO" id="GO:0001817">
    <property type="term" value="P:regulation of cytokine production"/>
    <property type="evidence" value="ECO:0007669"/>
    <property type="project" value="TreeGrafter"/>
</dbReference>
<evidence type="ECO:0000256" key="6">
    <source>
        <dbReference type="ARBA" id="ARBA00023319"/>
    </source>
</evidence>
<dbReference type="GO" id="GO:0005102">
    <property type="term" value="F:signaling receptor binding"/>
    <property type="evidence" value="ECO:0007669"/>
    <property type="project" value="TreeGrafter"/>
</dbReference>
<evidence type="ECO:0000313" key="9">
    <source>
        <dbReference type="Proteomes" id="UP000694393"/>
    </source>
</evidence>
<dbReference type="Pfam" id="PF07686">
    <property type="entry name" value="V-set"/>
    <property type="match status" value="1"/>
</dbReference>
<keyword evidence="6" id="KW-0393">Immunoglobulin domain</keyword>
<evidence type="ECO:0000256" key="5">
    <source>
        <dbReference type="ARBA" id="ARBA00023157"/>
    </source>
</evidence>
<dbReference type="InterPro" id="IPR003599">
    <property type="entry name" value="Ig_sub"/>
</dbReference>
<dbReference type="InterPro" id="IPR036179">
    <property type="entry name" value="Ig-like_dom_sf"/>
</dbReference>
<dbReference type="SMART" id="SM00406">
    <property type="entry name" value="IGv"/>
    <property type="match status" value="1"/>
</dbReference>
<evidence type="ECO:0000256" key="3">
    <source>
        <dbReference type="ARBA" id="ARBA00022989"/>
    </source>
</evidence>
<feature type="domain" description="Ig-like" evidence="7">
    <location>
        <begin position="11"/>
        <end position="125"/>
    </location>
</feature>
<dbReference type="PANTHER" id="PTHR24100:SF149">
    <property type="entry name" value="BG-LIKE ANTIGEN 1-RELATED"/>
    <property type="match status" value="1"/>
</dbReference>
<protein>
    <recommendedName>
        <fullName evidence="7">Ig-like domain-containing protein</fullName>
    </recommendedName>
</protein>
<dbReference type="SUPFAM" id="SSF48726">
    <property type="entry name" value="Immunoglobulin"/>
    <property type="match status" value="1"/>
</dbReference>
<keyword evidence="5" id="KW-1015">Disulfide bond</keyword>
<dbReference type="InterPro" id="IPR013783">
    <property type="entry name" value="Ig-like_fold"/>
</dbReference>
<dbReference type="Gene3D" id="2.60.40.10">
    <property type="entry name" value="Immunoglobulins"/>
    <property type="match status" value="1"/>
</dbReference>